<evidence type="ECO:0000256" key="7">
    <source>
        <dbReference type="ARBA" id="ARBA00023136"/>
    </source>
</evidence>
<keyword evidence="6 9" id="KW-1133">Transmembrane helix</keyword>
<comment type="caution">
    <text evidence="11">The sequence shown here is derived from an EMBL/GenBank/DDBJ whole genome shotgun (WGS) entry which is preliminary data.</text>
</comment>
<proteinExistence type="inferred from homology"/>
<evidence type="ECO:0000256" key="6">
    <source>
        <dbReference type="ARBA" id="ARBA00022989"/>
    </source>
</evidence>
<keyword evidence="12" id="KW-1185">Reference proteome</keyword>
<name>A0ABQ5UT91_9HYPH</name>
<sequence>MAATWLYAGTGLLILALFLAERRWESAVTRLEENVLAILLALITIISFVQVVMRYGFNASFGGALELTRIIFAWLILFGMSYGVKMGTHLGVDAFIRMLPKKGLRYAAIFGAAATLLYAVMLISVDWMKIFGVSSKGGAVVYWSKMYQLQLGLEDLKYPSWISEPLGLDERVKRWMAYLILPVGLGLLGFRSLQAMIQIIRGERELIIAGHEAEELVAENKDVLKEERA</sequence>
<organism evidence="11 12">
    <name type="scientific">Maritalea porphyrae</name>
    <dbReference type="NCBI Taxonomy" id="880732"/>
    <lineage>
        <taxon>Bacteria</taxon>
        <taxon>Pseudomonadati</taxon>
        <taxon>Pseudomonadota</taxon>
        <taxon>Alphaproteobacteria</taxon>
        <taxon>Hyphomicrobiales</taxon>
        <taxon>Devosiaceae</taxon>
        <taxon>Maritalea</taxon>
    </lineage>
</organism>
<comment type="similarity">
    <text evidence="8 9">Belongs to the TRAP transporter small permease family.</text>
</comment>
<keyword evidence="7 9" id="KW-0472">Membrane</keyword>
<dbReference type="Proteomes" id="UP001161405">
    <property type="component" value="Unassembled WGS sequence"/>
</dbReference>
<evidence type="ECO:0000256" key="3">
    <source>
        <dbReference type="ARBA" id="ARBA00022475"/>
    </source>
</evidence>
<dbReference type="InterPro" id="IPR007387">
    <property type="entry name" value="TRAP_DctQ"/>
</dbReference>
<keyword evidence="3" id="KW-1003">Cell membrane</keyword>
<keyword evidence="5 9" id="KW-0812">Transmembrane</keyword>
<keyword evidence="2 9" id="KW-0813">Transport</keyword>
<feature type="domain" description="Tripartite ATP-independent periplasmic transporters DctQ component" evidence="10">
    <location>
        <begin position="43"/>
        <end position="201"/>
    </location>
</feature>
<evidence type="ECO:0000256" key="5">
    <source>
        <dbReference type="ARBA" id="ARBA00022692"/>
    </source>
</evidence>
<dbReference type="RefSeq" id="WP_284363138.1">
    <property type="nucleotide sequence ID" value="NZ_BSNI01000002.1"/>
</dbReference>
<comment type="function">
    <text evidence="9">Part of the tripartite ATP-independent periplasmic (TRAP) transport system.</text>
</comment>
<evidence type="ECO:0000256" key="4">
    <source>
        <dbReference type="ARBA" id="ARBA00022519"/>
    </source>
</evidence>
<dbReference type="Pfam" id="PF04290">
    <property type="entry name" value="DctQ"/>
    <property type="match status" value="1"/>
</dbReference>
<feature type="transmembrane region" description="Helical" evidence="9">
    <location>
        <begin position="104"/>
        <end position="125"/>
    </location>
</feature>
<evidence type="ECO:0000313" key="11">
    <source>
        <dbReference type="EMBL" id="GLQ17182.1"/>
    </source>
</evidence>
<feature type="transmembrane region" description="Helical" evidence="9">
    <location>
        <begin position="36"/>
        <end position="55"/>
    </location>
</feature>
<evidence type="ECO:0000259" key="10">
    <source>
        <dbReference type="Pfam" id="PF04290"/>
    </source>
</evidence>
<feature type="transmembrane region" description="Helical" evidence="9">
    <location>
        <begin position="67"/>
        <end position="84"/>
    </location>
</feature>
<evidence type="ECO:0000256" key="1">
    <source>
        <dbReference type="ARBA" id="ARBA00004429"/>
    </source>
</evidence>
<feature type="transmembrane region" description="Helical" evidence="9">
    <location>
        <begin position="175"/>
        <end position="193"/>
    </location>
</feature>
<evidence type="ECO:0000256" key="2">
    <source>
        <dbReference type="ARBA" id="ARBA00022448"/>
    </source>
</evidence>
<reference evidence="11" key="1">
    <citation type="journal article" date="2014" name="Int. J. Syst. Evol. Microbiol.">
        <title>Complete genome of a new Firmicutes species belonging to the dominant human colonic microbiota ('Ruminococcus bicirculans') reveals two chromosomes and a selective capacity to utilize plant glucans.</title>
        <authorList>
            <consortium name="NISC Comparative Sequencing Program"/>
            <person name="Wegmann U."/>
            <person name="Louis P."/>
            <person name="Goesmann A."/>
            <person name="Henrissat B."/>
            <person name="Duncan S.H."/>
            <person name="Flint H.J."/>
        </authorList>
    </citation>
    <scope>NUCLEOTIDE SEQUENCE</scope>
    <source>
        <strain evidence="11">NBRC 107169</strain>
    </source>
</reference>
<evidence type="ECO:0000313" key="12">
    <source>
        <dbReference type="Proteomes" id="UP001161405"/>
    </source>
</evidence>
<protein>
    <recommendedName>
        <fullName evidence="9">TRAP transporter small permease protein</fullName>
    </recommendedName>
</protein>
<reference evidence="11" key="2">
    <citation type="submission" date="2023-01" db="EMBL/GenBank/DDBJ databases">
        <title>Draft genome sequence of Maritalea porphyrae strain NBRC 107169.</title>
        <authorList>
            <person name="Sun Q."/>
            <person name="Mori K."/>
        </authorList>
    </citation>
    <scope>NUCLEOTIDE SEQUENCE</scope>
    <source>
        <strain evidence="11">NBRC 107169</strain>
    </source>
</reference>
<comment type="subunit">
    <text evidence="9">The complex comprises the extracytoplasmic solute receptor protein and the two transmembrane proteins.</text>
</comment>
<comment type="subcellular location">
    <subcellularLocation>
        <location evidence="1 9">Cell inner membrane</location>
        <topology evidence="1 9">Multi-pass membrane protein</topology>
    </subcellularLocation>
</comment>
<dbReference type="PANTHER" id="PTHR35011">
    <property type="entry name" value="2,3-DIKETO-L-GULONATE TRAP TRANSPORTER SMALL PERMEASE PROTEIN YIAM"/>
    <property type="match status" value="1"/>
</dbReference>
<accession>A0ABQ5UT91</accession>
<dbReference type="EMBL" id="BSNI01000002">
    <property type="protein sequence ID" value="GLQ17182.1"/>
    <property type="molecule type" value="Genomic_DNA"/>
</dbReference>
<dbReference type="PANTHER" id="PTHR35011:SF2">
    <property type="entry name" value="2,3-DIKETO-L-GULONATE TRAP TRANSPORTER SMALL PERMEASE PROTEIN YIAM"/>
    <property type="match status" value="1"/>
</dbReference>
<evidence type="ECO:0000256" key="9">
    <source>
        <dbReference type="RuleBase" id="RU369079"/>
    </source>
</evidence>
<keyword evidence="4 9" id="KW-0997">Cell inner membrane</keyword>
<gene>
    <name evidence="11" type="ORF">GCM10007879_14310</name>
</gene>
<feature type="transmembrane region" description="Helical" evidence="9">
    <location>
        <begin position="6"/>
        <end position="24"/>
    </location>
</feature>
<evidence type="ECO:0000256" key="8">
    <source>
        <dbReference type="ARBA" id="ARBA00038436"/>
    </source>
</evidence>
<dbReference type="InterPro" id="IPR055348">
    <property type="entry name" value="DctQ"/>
</dbReference>
<comment type="caution">
    <text evidence="9">Lacks conserved residue(s) required for the propagation of feature annotation.</text>
</comment>